<dbReference type="InterPro" id="IPR020095">
    <property type="entry name" value="PsdUridine_synth_TruA_C"/>
</dbReference>
<evidence type="ECO:0000256" key="4">
    <source>
        <dbReference type="RuleBase" id="RU003792"/>
    </source>
</evidence>
<accession>A0AAD9R3R4</accession>
<dbReference type="InterPro" id="IPR020103">
    <property type="entry name" value="PsdUridine_synth_cat_dom_sf"/>
</dbReference>
<evidence type="ECO:0000313" key="8">
    <source>
        <dbReference type="Proteomes" id="UP001249851"/>
    </source>
</evidence>
<dbReference type="InterPro" id="IPR020097">
    <property type="entry name" value="PsdUridine_synth_TruA_a/b_dom"/>
</dbReference>
<comment type="caution">
    <text evidence="7">The sequence shown here is derived from an EMBL/GenBank/DDBJ whole genome shotgun (WGS) entry which is preliminary data.</text>
</comment>
<dbReference type="SUPFAM" id="SSF55120">
    <property type="entry name" value="Pseudouridine synthase"/>
    <property type="match status" value="1"/>
</dbReference>
<dbReference type="GO" id="GO:0160147">
    <property type="term" value="F:tRNA pseudouridine(38-40) synthase activity"/>
    <property type="evidence" value="ECO:0007669"/>
    <property type="project" value="UniProtKB-EC"/>
</dbReference>
<dbReference type="EMBL" id="JARQWQ010000004">
    <property type="protein sequence ID" value="KAK2572288.1"/>
    <property type="molecule type" value="Genomic_DNA"/>
</dbReference>
<feature type="domain" description="Pseudouridine synthase I TruA alpha/beta" evidence="6">
    <location>
        <begin position="76"/>
        <end position="155"/>
    </location>
</feature>
<dbReference type="GO" id="GO:1990481">
    <property type="term" value="P:mRNA pseudouridine synthesis"/>
    <property type="evidence" value="ECO:0007669"/>
    <property type="project" value="TreeGrafter"/>
</dbReference>
<keyword evidence="8" id="KW-1185">Reference proteome</keyword>
<dbReference type="GO" id="GO:0005634">
    <property type="term" value="C:nucleus"/>
    <property type="evidence" value="ECO:0007669"/>
    <property type="project" value="TreeGrafter"/>
</dbReference>
<proteinExistence type="inferred from homology"/>
<dbReference type="GO" id="GO:0003723">
    <property type="term" value="F:RNA binding"/>
    <property type="evidence" value="ECO:0007669"/>
    <property type="project" value="InterPro"/>
</dbReference>
<comment type="catalytic activity">
    <reaction evidence="4">
        <text>uridine(38/39/40) in tRNA = pseudouridine(38/39/40) in tRNA</text>
        <dbReference type="Rhea" id="RHEA:22376"/>
        <dbReference type="Rhea" id="RHEA-COMP:10085"/>
        <dbReference type="Rhea" id="RHEA-COMP:10087"/>
        <dbReference type="ChEBI" id="CHEBI:65314"/>
        <dbReference type="ChEBI" id="CHEBI:65315"/>
        <dbReference type="EC" id="5.4.99.12"/>
    </reaction>
</comment>
<evidence type="ECO:0000256" key="1">
    <source>
        <dbReference type="ARBA" id="ARBA00009375"/>
    </source>
</evidence>
<evidence type="ECO:0000256" key="3">
    <source>
        <dbReference type="ARBA" id="ARBA00023235"/>
    </source>
</evidence>
<evidence type="ECO:0000313" key="7">
    <source>
        <dbReference type="EMBL" id="KAK2572288.1"/>
    </source>
</evidence>
<dbReference type="FunFam" id="3.30.70.660:FF:000002">
    <property type="entry name" value="tRNA pseudouridine synthase"/>
    <property type="match status" value="1"/>
</dbReference>
<dbReference type="PANTHER" id="PTHR11142">
    <property type="entry name" value="PSEUDOURIDYLATE SYNTHASE"/>
    <property type="match status" value="1"/>
</dbReference>
<dbReference type="Gene3D" id="3.30.70.660">
    <property type="entry name" value="Pseudouridine synthase I, catalytic domain, C-terminal subdomain"/>
    <property type="match status" value="1"/>
</dbReference>
<keyword evidence="3 4" id="KW-0413">Isomerase</keyword>
<reference evidence="7" key="1">
    <citation type="journal article" date="2023" name="G3 (Bethesda)">
        <title>Whole genome assembly and annotation of the endangered Caribbean coral Acropora cervicornis.</title>
        <authorList>
            <person name="Selwyn J.D."/>
            <person name="Vollmer S.V."/>
        </authorList>
    </citation>
    <scope>NUCLEOTIDE SEQUENCE</scope>
    <source>
        <strain evidence="7">K2</strain>
    </source>
</reference>
<dbReference type="EC" id="5.4.99.12" evidence="4"/>
<comment type="similarity">
    <text evidence="1 4">Belongs to the tRNA pseudouridine synthase TruA family.</text>
</comment>
<dbReference type="GO" id="GO:0031119">
    <property type="term" value="P:tRNA pseudouridine synthesis"/>
    <property type="evidence" value="ECO:0007669"/>
    <property type="project" value="TreeGrafter"/>
</dbReference>
<dbReference type="Proteomes" id="UP001249851">
    <property type="component" value="Unassembled WGS sequence"/>
</dbReference>
<sequence length="320" mass="36633">MVPDQNIVPKMNEYLPPEIRVIAMKRTTRGFDAKEHCSARTYEYVTPTYAFAKDHETTSKYRITDEKVKEVNEILSKFVGTHNYHNFTSGKKYSDPSAKRYIIKFKCGRAFEQNDREFIFLSIKGQSFMLHQIRKMIGLVLAISRGIVDMNTIELARKENKVHFDGYDRRYGDDGIHERLQWEDNEEEIQEFKDRFIYKHIIDTEVNDNVMYRWLRTLQEHFALNGNLKELQTKQDEVCADKQTIIDSSNSANTEESPLPKGDTDVITILEGGGSEKVDTINTEETPTPVEESVVAQVTLGGEGAKEDGVKTAENNSAGS</sequence>
<feature type="region of interest" description="Disordered" evidence="5">
    <location>
        <begin position="300"/>
        <end position="320"/>
    </location>
</feature>
<reference evidence="7" key="2">
    <citation type="journal article" date="2023" name="Science">
        <title>Genomic signatures of disease resistance in endangered staghorn corals.</title>
        <authorList>
            <person name="Vollmer S.V."/>
            <person name="Selwyn J.D."/>
            <person name="Despard B.A."/>
            <person name="Roesel C.L."/>
        </authorList>
    </citation>
    <scope>NUCLEOTIDE SEQUENCE</scope>
    <source>
        <strain evidence="7">K2</strain>
    </source>
</reference>
<evidence type="ECO:0000256" key="2">
    <source>
        <dbReference type="ARBA" id="ARBA00022694"/>
    </source>
</evidence>
<dbReference type="Pfam" id="PF01416">
    <property type="entry name" value="PseudoU_synth_1"/>
    <property type="match status" value="1"/>
</dbReference>
<protein>
    <recommendedName>
        <fullName evidence="4">tRNA pseudouridine synthase</fullName>
        <ecNumber evidence="4">5.4.99.12</ecNumber>
    </recommendedName>
</protein>
<keyword evidence="2 4" id="KW-0819">tRNA processing</keyword>
<dbReference type="PANTHER" id="PTHR11142:SF4">
    <property type="entry name" value="PSEUDOURIDYLATE SYNTHASE 1 HOMOLOG"/>
    <property type="match status" value="1"/>
</dbReference>
<evidence type="ECO:0000259" key="6">
    <source>
        <dbReference type="Pfam" id="PF01416"/>
    </source>
</evidence>
<gene>
    <name evidence="7" type="ORF">P5673_002511</name>
</gene>
<name>A0AAD9R3R4_ACRCE</name>
<evidence type="ECO:0000256" key="5">
    <source>
        <dbReference type="SAM" id="MobiDB-lite"/>
    </source>
</evidence>
<organism evidence="7 8">
    <name type="scientific">Acropora cervicornis</name>
    <name type="common">Staghorn coral</name>
    <dbReference type="NCBI Taxonomy" id="6130"/>
    <lineage>
        <taxon>Eukaryota</taxon>
        <taxon>Metazoa</taxon>
        <taxon>Cnidaria</taxon>
        <taxon>Anthozoa</taxon>
        <taxon>Hexacorallia</taxon>
        <taxon>Scleractinia</taxon>
        <taxon>Astrocoeniina</taxon>
        <taxon>Acroporidae</taxon>
        <taxon>Acropora</taxon>
    </lineage>
</organism>
<dbReference type="AlphaFoldDB" id="A0AAD9R3R4"/>
<dbReference type="InterPro" id="IPR001406">
    <property type="entry name" value="PsdUridine_synth_TruA"/>
</dbReference>